<dbReference type="PANTHER" id="PTHR14237:SF19">
    <property type="entry name" value="MITOCHONDRIAL AMIDOXIME REDUCING COMPONENT 1"/>
    <property type="match status" value="1"/>
</dbReference>
<gene>
    <name evidence="2" type="primary">ycbX</name>
    <name evidence="2" type="ORF">NCTC7807_04571</name>
</gene>
<proteinExistence type="predicted"/>
<dbReference type="Proteomes" id="UP000254150">
    <property type="component" value="Unassembled WGS sequence"/>
</dbReference>
<dbReference type="EMBL" id="UHID01000007">
    <property type="protein sequence ID" value="SUP60500.1"/>
    <property type="molecule type" value="Genomic_DNA"/>
</dbReference>
<dbReference type="InterPro" id="IPR005303">
    <property type="entry name" value="MOCOS_middle"/>
</dbReference>
<evidence type="ECO:0000313" key="2">
    <source>
        <dbReference type="EMBL" id="SUP60500.1"/>
    </source>
</evidence>
<evidence type="ECO:0000259" key="1">
    <source>
        <dbReference type="PROSITE" id="PS51340"/>
    </source>
</evidence>
<dbReference type="InterPro" id="IPR011037">
    <property type="entry name" value="Pyrv_Knase-like_insert_dom_sf"/>
</dbReference>
<dbReference type="Pfam" id="PF03473">
    <property type="entry name" value="MOSC"/>
    <property type="match status" value="1"/>
</dbReference>
<protein>
    <submittedName>
        <fullName evidence="2">MOSC domain-containing protein</fullName>
    </submittedName>
</protein>
<dbReference type="RefSeq" id="WP_115069356.1">
    <property type="nucleotide sequence ID" value="NZ_UHID01000007.1"/>
</dbReference>
<organism evidence="2 3">
    <name type="scientific">Streptomyces griseus</name>
    <dbReference type="NCBI Taxonomy" id="1911"/>
    <lineage>
        <taxon>Bacteria</taxon>
        <taxon>Bacillati</taxon>
        <taxon>Actinomycetota</taxon>
        <taxon>Actinomycetes</taxon>
        <taxon>Kitasatosporales</taxon>
        <taxon>Streptomycetaceae</taxon>
        <taxon>Streptomyces</taxon>
    </lineage>
</organism>
<dbReference type="GO" id="GO:0030151">
    <property type="term" value="F:molybdenum ion binding"/>
    <property type="evidence" value="ECO:0007669"/>
    <property type="project" value="InterPro"/>
</dbReference>
<reference evidence="2 3" key="1">
    <citation type="submission" date="2018-06" db="EMBL/GenBank/DDBJ databases">
        <authorList>
            <consortium name="Pathogen Informatics"/>
            <person name="Doyle S."/>
        </authorList>
    </citation>
    <scope>NUCLEOTIDE SEQUENCE [LARGE SCALE GENOMIC DNA]</scope>
    <source>
        <strain evidence="2 3">NCTC7807</strain>
    </source>
</reference>
<evidence type="ECO:0000313" key="3">
    <source>
        <dbReference type="Proteomes" id="UP000254150"/>
    </source>
</evidence>
<dbReference type="GO" id="GO:0003824">
    <property type="term" value="F:catalytic activity"/>
    <property type="evidence" value="ECO:0007669"/>
    <property type="project" value="InterPro"/>
</dbReference>
<dbReference type="Pfam" id="PF03476">
    <property type="entry name" value="MOSC_N"/>
    <property type="match status" value="1"/>
</dbReference>
<dbReference type="InterPro" id="IPR005302">
    <property type="entry name" value="MoCF_Sase_C"/>
</dbReference>
<dbReference type="SUPFAM" id="SSF141673">
    <property type="entry name" value="MOSC N-terminal domain-like"/>
    <property type="match status" value="1"/>
</dbReference>
<sequence>MPNAELTSIHLYPLKGARGLALPEAAVEPWGLAGDRRWMLVDAEDRFITQRSFPTLALVSATPLPGGGLALAVPGQDPWTVPAPGPGAPSATVEIWKDKVSAVSGDATASARLSAFLGVAVRLVHLADPARDRLVDQRFADPGETVSLADGYPLLVTTTDSLDALNALIAEGDHAAEGPLPMERFRPSVVVSGTGAWDEDGWVRVAVGEVTFKVAKMCGRCVVTTTDQRTAERGKEPLRTLSRHRRFGSQLVFGQNLIPESTGTVRAGDPFTVLARRPVEEGTLPPERV</sequence>
<dbReference type="GO" id="GO:0030170">
    <property type="term" value="F:pyridoxal phosphate binding"/>
    <property type="evidence" value="ECO:0007669"/>
    <property type="project" value="InterPro"/>
</dbReference>
<accession>A0A380P5M2</accession>
<dbReference type="AlphaFoldDB" id="A0A380P5M2"/>
<feature type="domain" description="MOSC" evidence="1">
    <location>
        <begin position="121"/>
        <end position="274"/>
    </location>
</feature>
<dbReference type="SUPFAM" id="SSF50800">
    <property type="entry name" value="PK beta-barrel domain-like"/>
    <property type="match status" value="1"/>
</dbReference>
<name>A0A380P5M2_STRGR</name>
<dbReference type="PROSITE" id="PS51340">
    <property type="entry name" value="MOSC"/>
    <property type="match status" value="1"/>
</dbReference>
<dbReference type="PANTHER" id="PTHR14237">
    <property type="entry name" value="MOLYBDOPTERIN COFACTOR SULFURASE MOSC"/>
    <property type="match status" value="1"/>
</dbReference>